<protein>
    <submittedName>
        <fullName evidence="1">Uncharacterized protein</fullName>
    </submittedName>
</protein>
<sequence>MADGAKIAASGAKIQTINSEDKGVKWGTKIATCSAKISVAIFCLLPVNLTSRLQPQVHGHELWRQGCELQEWPTREKHRVSTVTSQPPISNKAKMVTLKIAASAPKISVVIFRPLPVSAEFYK</sequence>
<evidence type="ECO:0000313" key="2">
    <source>
        <dbReference type="Proteomes" id="UP001497516"/>
    </source>
</evidence>
<gene>
    <name evidence="1" type="ORF">LTRI10_LOCUS30610</name>
</gene>
<name>A0AAV2EVU3_9ROSI</name>
<proteinExistence type="predicted"/>
<reference evidence="1 2" key="1">
    <citation type="submission" date="2024-04" db="EMBL/GenBank/DDBJ databases">
        <authorList>
            <person name="Fracassetti M."/>
        </authorList>
    </citation>
    <scope>NUCLEOTIDE SEQUENCE [LARGE SCALE GENOMIC DNA]</scope>
</reference>
<organism evidence="1 2">
    <name type="scientific">Linum trigynum</name>
    <dbReference type="NCBI Taxonomy" id="586398"/>
    <lineage>
        <taxon>Eukaryota</taxon>
        <taxon>Viridiplantae</taxon>
        <taxon>Streptophyta</taxon>
        <taxon>Embryophyta</taxon>
        <taxon>Tracheophyta</taxon>
        <taxon>Spermatophyta</taxon>
        <taxon>Magnoliopsida</taxon>
        <taxon>eudicotyledons</taxon>
        <taxon>Gunneridae</taxon>
        <taxon>Pentapetalae</taxon>
        <taxon>rosids</taxon>
        <taxon>fabids</taxon>
        <taxon>Malpighiales</taxon>
        <taxon>Linaceae</taxon>
        <taxon>Linum</taxon>
    </lineage>
</organism>
<dbReference type="EMBL" id="OZ034818">
    <property type="protein sequence ID" value="CAL1389777.1"/>
    <property type="molecule type" value="Genomic_DNA"/>
</dbReference>
<dbReference type="AlphaFoldDB" id="A0AAV2EVU3"/>
<dbReference type="Proteomes" id="UP001497516">
    <property type="component" value="Chromosome 5"/>
</dbReference>
<evidence type="ECO:0000313" key="1">
    <source>
        <dbReference type="EMBL" id="CAL1389777.1"/>
    </source>
</evidence>
<keyword evidence="2" id="KW-1185">Reference proteome</keyword>
<accession>A0AAV2EVU3</accession>